<dbReference type="EMBL" id="JARBHB010000009">
    <property type="protein sequence ID" value="KAJ8874880.1"/>
    <property type="molecule type" value="Genomic_DNA"/>
</dbReference>
<feature type="region of interest" description="Disordered" evidence="1">
    <location>
        <begin position="133"/>
        <end position="161"/>
    </location>
</feature>
<sequence>MRTYCPVSQGIPRVGHACNGASEGRFEYTGVAGLEFTGCNVSSASSPHARRLSAPLWPPDMGADIFSQNCRRRLATLLPSPAGENIPVFMPRLELTARVLAAPHNDHYKTRLRFISEHSGEFRRQLWPLRSPDMNPTECPRDEVGRSIRNQDPASTNNRRLPYTSLAPHVVCPTRRLPCTFKANDVYPDEDVKASGAFVAHSSACIISFHHEEIRTPVDRDQTTDCHNILRNSGSTIDHARLEQRPNERTGGTGDPRENPPTSGIVQHDSHMKKSGSDPSGIEPGLPWWEASMSFTHPSSPIVQPASRILHCCDTGSRRCSSHWSLPELLVVLPARRTIAPTLDSPRLPSSRPGAPHFHTIAGLDLEAPRGHETRPDASQPSRGQDELRRVYRGQLPRRDAKQPSGFEIKVDKFHRNGSADAPGTEAGGPVGDANGAAVGSPLIEVVGTVSIMPRDVDGTTKWLKCVSFTHPAQLPILPAAFFTARYSQSQISLPLVTSLAARRLSPKLIHSSFKQPQLAAPGAHHTIYTLLPLT</sequence>
<accession>A0ABQ9GS74</accession>
<evidence type="ECO:0000313" key="2">
    <source>
        <dbReference type="EMBL" id="KAJ8874880.1"/>
    </source>
</evidence>
<comment type="caution">
    <text evidence="2">The sequence shown here is derived from an EMBL/GenBank/DDBJ whole genome shotgun (WGS) entry which is preliminary data.</text>
</comment>
<feature type="region of interest" description="Disordered" evidence="1">
    <location>
        <begin position="225"/>
        <end position="285"/>
    </location>
</feature>
<protein>
    <submittedName>
        <fullName evidence="2">Uncharacterized protein</fullName>
    </submittedName>
</protein>
<feature type="compositionally biased region" description="Polar residues" evidence="1">
    <location>
        <begin position="148"/>
        <end position="159"/>
    </location>
</feature>
<keyword evidence="3" id="KW-1185">Reference proteome</keyword>
<evidence type="ECO:0000313" key="3">
    <source>
        <dbReference type="Proteomes" id="UP001159363"/>
    </source>
</evidence>
<feature type="compositionally biased region" description="Basic and acidic residues" evidence="1">
    <location>
        <begin position="238"/>
        <end position="248"/>
    </location>
</feature>
<name>A0ABQ9GS74_9NEOP</name>
<evidence type="ECO:0000256" key="1">
    <source>
        <dbReference type="SAM" id="MobiDB-lite"/>
    </source>
</evidence>
<dbReference type="Proteomes" id="UP001159363">
    <property type="component" value="Chromosome 8"/>
</dbReference>
<feature type="compositionally biased region" description="Basic and acidic residues" evidence="1">
    <location>
        <begin position="367"/>
        <end position="376"/>
    </location>
</feature>
<proteinExistence type="predicted"/>
<feature type="region of interest" description="Disordered" evidence="1">
    <location>
        <begin position="365"/>
        <end position="433"/>
    </location>
</feature>
<gene>
    <name evidence="2" type="ORF">PR048_022770</name>
</gene>
<organism evidence="2 3">
    <name type="scientific">Dryococelus australis</name>
    <dbReference type="NCBI Taxonomy" id="614101"/>
    <lineage>
        <taxon>Eukaryota</taxon>
        <taxon>Metazoa</taxon>
        <taxon>Ecdysozoa</taxon>
        <taxon>Arthropoda</taxon>
        <taxon>Hexapoda</taxon>
        <taxon>Insecta</taxon>
        <taxon>Pterygota</taxon>
        <taxon>Neoptera</taxon>
        <taxon>Polyneoptera</taxon>
        <taxon>Phasmatodea</taxon>
        <taxon>Verophasmatodea</taxon>
        <taxon>Anareolatae</taxon>
        <taxon>Phasmatidae</taxon>
        <taxon>Eurycanthinae</taxon>
        <taxon>Dryococelus</taxon>
    </lineage>
</organism>
<reference evidence="2 3" key="1">
    <citation type="submission" date="2023-02" db="EMBL/GenBank/DDBJ databases">
        <title>LHISI_Scaffold_Assembly.</title>
        <authorList>
            <person name="Stuart O.P."/>
            <person name="Cleave R."/>
            <person name="Magrath M.J.L."/>
            <person name="Mikheyev A.S."/>
        </authorList>
    </citation>
    <scope>NUCLEOTIDE SEQUENCE [LARGE SCALE GENOMIC DNA]</scope>
    <source>
        <strain evidence="2">Daus_M_001</strain>
        <tissue evidence="2">Leg muscle</tissue>
    </source>
</reference>